<dbReference type="GO" id="GO:0009295">
    <property type="term" value="C:nucleoid"/>
    <property type="evidence" value="ECO:0007669"/>
    <property type="project" value="TreeGrafter"/>
</dbReference>
<evidence type="ECO:0000256" key="3">
    <source>
        <dbReference type="SAM" id="MobiDB-lite"/>
    </source>
</evidence>
<evidence type="ECO:0000256" key="1">
    <source>
        <dbReference type="ARBA" id="ARBA00023125"/>
    </source>
</evidence>
<name>A0A323VC44_9ACTN</name>
<dbReference type="AlphaFoldDB" id="A0A323VC44"/>
<feature type="compositionally biased region" description="Basic and acidic residues" evidence="3">
    <location>
        <begin position="181"/>
        <end position="191"/>
    </location>
</feature>
<dbReference type="CDD" id="cd04496">
    <property type="entry name" value="SSB_OBF"/>
    <property type="match status" value="1"/>
</dbReference>
<proteinExistence type="predicted"/>
<dbReference type="Pfam" id="PF00436">
    <property type="entry name" value="SSB"/>
    <property type="match status" value="1"/>
</dbReference>
<evidence type="ECO:0000313" key="5">
    <source>
        <dbReference type="Proteomes" id="UP000247602"/>
    </source>
</evidence>
<dbReference type="Proteomes" id="UP000247602">
    <property type="component" value="Unassembled WGS sequence"/>
</dbReference>
<dbReference type="EMBL" id="QKNV01000067">
    <property type="protein sequence ID" value="PZA21770.1"/>
    <property type="molecule type" value="Genomic_DNA"/>
</dbReference>
<dbReference type="InterPro" id="IPR012340">
    <property type="entry name" value="NA-bd_OB-fold"/>
</dbReference>
<feature type="compositionally biased region" description="Low complexity" evidence="3">
    <location>
        <begin position="138"/>
        <end position="153"/>
    </location>
</feature>
<keyword evidence="1 2" id="KW-0238">DNA-binding</keyword>
<feature type="region of interest" description="Disordered" evidence="3">
    <location>
        <begin position="138"/>
        <end position="191"/>
    </location>
</feature>
<evidence type="ECO:0000313" key="4">
    <source>
        <dbReference type="EMBL" id="PZA21770.1"/>
    </source>
</evidence>
<dbReference type="SUPFAM" id="SSF50249">
    <property type="entry name" value="Nucleic acid-binding proteins"/>
    <property type="match status" value="1"/>
</dbReference>
<dbReference type="GO" id="GO:0003697">
    <property type="term" value="F:single-stranded DNA binding"/>
    <property type="evidence" value="ECO:0007669"/>
    <property type="project" value="InterPro"/>
</dbReference>
<comment type="caution">
    <text evidence="4">The sequence shown here is derived from an EMBL/GenBank/DDBJ whole genome shotgun (WGS) entry which is preliminary data.</text>
</comment>
<keyword evidence="5" id="KW-1185">Reference proteome</keyword>
<dbReference type="GO" id="GO:0006260">
    <property type="term" value="P:DNA replication"/>
    <property type="evidence" value="ECO:0007669"/>
    <property type="project" value="InterPro"/>
</dbReference>
<dbReference type="OrthoDB" id="4427276at2"/>
<gene>
    <name evidence="4" type="ORF">DMO24_08570</name>
</gene>
<sequence length="191" mass="20375">MGAARQVAAAHHPRSTVYETSLHVVGNVVDVPRHNRTANGSVTNFRMASTSRRWDEETRGFVDGATLWIDVACWGELGGNVARSITKGDPVLVVGNLLTESWESEAGRRSSNRIKAVAVGLNLARGWSAFTRPARAGSPAAVPAAEEAQAEVPPTEDPYADRSTDYIGGESTLHQADSDVIGDREAVPVLT</sequence>
<dbReference type="Gene3D" id="2.40.50.140">
    <property type="entry name" value="Nucleic acid-binding proteins"/>
    <property type="match status" value="1"/>
</dbReference>
<dbReference type="PANTHER" id="PTHR10302">
    <property type="entry name" value="SINGLE-STRANDED DNA-BINDING PROTEIN"/>
    <property type="match status" value="1"/>
</dbReference>
<dbReference type="PANTHER" id="PTHR10302:SF0">
    <property type="entry name" value="SINGLE-STRANDED DNA-BINDING PROTEIN, MITOCHONDRIAL"/>
    <property type="match status" value="1"/>
</dbReference>
<evidence type="ECO:0000256" key="2">
    <source>
        <dbReference type="PROSITE-ProRule" id="PRU00252"/>
    </source>
</evidence>
<dbReference type="InterPro" id="IPR011344">
    <property type="entry name" value="ssDNA-bd"/>
</dbReference>
<dbReference type="InterPro" id="IPR000424">
    <property type="entry name" value="Primosome_PriB/ssb"/>
</dbReference>
<organism evidence="4 5">
    <name type="scientific">Modestobacter versicolor</name>
    <dbReference type="NCBI Taxonomy" id="429133"/>
    <lineage>
        <taxon>Bacteria</taxon>
        <taxon>Bacillati</taxon>
        <taxon>Actinomycetota</taxon>
        <taxon>Actinomycetes</taxon>
        <taxon>Geodermatophilales</taxon>
        <taxon>Geodermatophilaceae</taxon>
        <taxon>Modestobacter</taxon>
    </lineage>
</organism>
<dbReference type="PROSITE" id="PS50935">
    <property type="entry name" value="SSB"/>
    <property type="match status" value="1"/>
</dbReference>
<reference evidence="4 5" key="1">
    <citation type="submission" date="2018-06" db="EMBL/GenBank/DDBJ databases">
        <title>Draft genome sequence of Modestobacter versicolor CP153-2.</title>
        <authorList>
            <person name="Gundlapally S.R."/>
        </authorList>
    </citation>
    <scope>NUCLEOTIDE SEQUENCE [LARGE SCALE GENOMIC DNA]</scope>
    <source>
        <strain evidence="4 5">CP153-2</strain>
    </source>
</reference>
<accession>A0A323VC44</accession>
<protein>
    <submittedName>
        <fullName evidence="4">Single-stranded DNA-binding protein</fullName>
    </submittedName>
</protein>